<sequence length="83" mass="9056">MDSSSFNENSKYSTRNFAIMQSGGAYVQTNTNTTPSSSNAEGALQMNITLSGMLVHRNVNDSEQSEGQSFDKQCIRSCGHLRS</sequence>
<dbReference type="AlphaFoldDB" id="A0A8X6F421"/>
<protein>
    <submittedName>
        <fullName evidence="1">Uncharacterized protein</fullName>
    </submittedName>
</protein>
<dbReference type="EMBL" id="BMAO01000749">
    <property type="protein sequence ID" value="GFQ68954.1"/>
    <property type="molecule type" value="Genomic_DNA"/>
</dbReference>
<comment type="caution">
    <text evidence="1">The sequence shown here is derived from an EMBL/GenBank/DDBJ whole genome shotgun (WGS) entry which is preliminary data.</text>
</comment>
<name>A0A8X6F421_TRICU</name>
<proteinExistence type="predicted"/>
<accession>A0A8X6F421</accession>
<evidence type="ECO:0000313" key="1">
    <source>
        <dbReference type="EMBL" id="GFQ68954.1"/>
    </source>
</evidence>
<dbReference type="Proteomes" id="UP000887116">
    <property type="component" value="Unassembled WGS sequence"/>
</dbReference>
<reference evidence="1" key="1">
    <citation type="submission" date="2020-07" db="EMBL/GenBank/DDBJ databases">
        <title>Multicomponent nature underlies the extraordinary mechanical properties of spider dragline silk.</title>
        <authorList>
            <person name="Kono N."/>
            <person name="Nakamura H."/>
            <person name="Mori M."/>
            <person name="Yoshida Y."/>
            <person name="Ohtoshi R."/>
            <person name="Malay A.D."/>
            <person name="Moran D.A.P."/>
            <person name="Tomita M."/>
            <person name="Numata K."/>
            <person name="Arakawa K."/>
        </authorList>
    </citation>
    <scope>NUCLEOTIDE SEQUENCE</scope>
</reference>
<gene>
    <name evidence="1" type="ORF">TNCT_548201</name>
</gene>
<organism evidence="1 2">
    <name type="scientific">Trichonephila clavata</name>
    <name type="common">Joro spider</name>
    <name type="synonym">Nephila clavata</name>
    <dbReference type="NCBI Taxonomy" id="2740835"/>
    <lineage>
        <taxon>Eukaryota</taxon>
        <taxon>Metazoa</taxon>
        <taxon>Ecdysozoa</taxon>
        <taxon>Arthropoda</taxon>
        <taxon>Chelicerata</taxon>
        <taxon>Arachnida</taxon>
        <taxon>Araneae</taxon>
        <taxon>Araneomorphae</taxon>
        <taxon>Entelegynae</taxon>
        <taxon>Araneoidea</taxon>
        <taxon>Nephilidae</taxon>
        <taxon>Trichonephila</taxon>
    </lineage>
</organism>
<evidence type="ECO:0000313" key="2">
    <source>
        <dbReference type="Proteomes" id="UP000887116"/>
    </source>
</evidence>
<keyword evidence="2" id="KW-1185">Reference proteome</keyword>